<name>A0A7G9UW44_9CAUD</name>
<keyword evidence="1" id="KW-0378">Hydrolase</keyword>
<dbReference type="GO" id="GO:0004386">
    <property type="term" value="F:helicase activity"/>
    <property type="evidence" value="ECO:0007669"/>
    <property type="project" value="UniProtKB-KW"/>
</dbReference>
<proteinExistence type="predicted"/>
<dbReference type="Proteomes" id="UP000516059">
    <property type="component" value="Segment"/>
</dbReference>
<evidence type="ECO:0000313" key="2">
    <source>
        <dbReference type="Proteomes" id="UP000516059"/>
    </source>
</evidence>
<keyword evidence="1" id="KW-0347">Helicase</keyword>
<evidence type="ECO:0000313" key="1">
    <source>
        <dbReference type="EMBL" id="QNN98249.1"/>
    </source>
</evidence>
<gene>
    <name evidence="1" type="primary">84</name>
    <name evidence="1" type="ORF">SEA_MAYA_84</name>
</gene>
<protein>
    <submittedName>
        <fullName evidence="1">DNA helicase</fullName>
    </submittedName>
</protein>
<sequence length="202" mass="23744">MMLSEQSFRFNSHPKVEGTHAFLSPSKYHWLRDDPEKLIARLENARATERGTRLHAWAAEAITFERYQPRDGDYLCHYINDALDLGLFPEKELFYSFNCFGTVDAIGFDPAAMFLRIHDLKTGTSKASFDQLYVYAAIFCLEYEFRPFEVNGELRIYQAEGYQTETIDRAYLATVYDKIRHDDQIIEEYRAYRRQQRMGESA</sequence>
<reference evidence="1 2" key="1">
    <citation type="submission" date="2020-06" db="EMBL/GenBank/DDBJ databases">
        <authorList>
            <person name="Bentoski E.K."/>
            <person name="Randel H.B."/>
            <person name="Torrez E.C."/>
            <person name="Youssef A.M."/>
            <person name="Menchaca C."/>
            <person name="Maneekul J."/>
            <person name="Layton S.R."/>
            <person name="Kim T."/>
            <person name="Hughes L.E."/>
            <person name="Garlena R.A."/>
            <person name="Russell D.A."/>
            <person name="Pope W.H."/>
            <person name="Jacobs-Sera D."/>
            <person name="Hatfull G.F."/>
        </authorList>
    </citation>
    <scope>NUCLEOTIDE SEQUENCE [LARGE SCALE GENOMIC DNA]</scope>
</reference>
<dbReference type="EMBL" id="MT684589">
    <property type="protein sequence ID" value="QNN98249.1"/>
    <property type="molecule type" value="Genomic_DNA"/>
</dbReference>
<keyword evidence="1" id="KW-0067">ATP-binding</keyword>
<accession>A0A7G9UW44</accession>
<keyword evidence="1" id="KW-0547">Nucleotide-binding</keyword>
<organism evidence="1 2">
    <name type="scientific">Streptomyces phage Maya</name>
    <dbReference type="NCBI Taxonomy" id="2767567"/>
    <lineage>
        <taxon>Viruses</taxon>
        <taxon>Duplodnaviria</taxon>
        <taxon>Heunggongvirae</taxon>
        <taxon>Uroviricota</taxon>
        <taxon>Caudoviricetes</taxon>
        <taxon>Rimavirus</taxon>
        <taxon>Rimavirus rima</taxon>
    </lineage>
</organism>